<evidence type="ECO:0000256" key="4">
    <source>
        <dbReference type="ARBA" id="ARBA00022692"/>
    </source>
</evidence>
<dbReference type="AlphaFoldDB" id="A0AAN4Z152"/>
<feature type="transmembrane region" description="Helical" evidence="8">
    <location>
        <begin position="311"/>
        <end position="330"/>
    </location>
</feature>
<evidence type="ECO:0000256" key="1">
    <source>
        <dbReference type="ARBA" id="ARBA00004141"/>
    </source>
</evidence>
<feature type="region of interest" description="Disordered" evidence="7">
    <location>
        <begin position="49"/>
        <end position="71"/>
    </location>
</feature>
<evidence type="ECO:0000256" key="8">
    <source>
        <dbReference type="SAM" id="Phobius"/>
    </source>
</evidence>
<dbReference type="Proteomes" id="UP001328107">
    <property type="component" value="Unassembled WGS sequence"/>
</dbReference>
<protein>
    <recommendedName>
        <fullName evidence="3">Chloride channel CLIC-like protein 1</fullName>
    </recommendedName>
</protein>
<dbReference type="PANTHER" id="PTHR34093:SF1">
    <property type="entry name" value="CHLORIDE CHANNEL CLIC-LIKE PROTEIN 1"/>
    <property type="match status" value="1"/>
</dbReference>
<keyword evidence="4 8" id="KW-0812">Transmembrane</keyword>
<sequence>IAGMRVCLLLFLISKVVLGEGAEDKDTVLHNSWIDPNDPTRGMDLASLWIDPNDPTNTGGRPSDSPLSSAHSYGARADASIKRILNEVFHELKVDPTQGVDFRRKAEIRLDASRLERISSFLEAKGENDWDAHERLCADLEGMITLIEEEPLDDFSWSSIGYLLEVIQPYIGMANVLVLIPAAFIVLRMLIGTRSLLCVLFWCFFVFSVYTTYDRRYKEEVSARLEASARFGDSCRPPTFLESSLDYLKGFVSISRKSDCRLFIESQQKSIVSEIQLTEVVAEVVFNGIFSAIPVLGTKLRLFFINFYGDMPLHIAIISSVMTVILLFFFSGYSLKLPFTSFEPHRGPSLIAATVSAAATVAKEALLPKDDPPPQPALQNLSEAPRLPSLPYRRPEKRQLHTEDRLPQIEWETSSNGERNREREEGNSWVTPRSPLRRSRMSMRREEGEERYRSTSLPRKYM</sequence>
<evidence type="ECO:0000256" key="7">
    <source>
        <dbReference type="SAM" id="MobiDB-lite"/>
    </source>
</evidence>
<accession>A0AAN4Z152</accession>
<evidence type="ECO:0000256" key="9">
    <source>
        <dbReference type="SAM" id="SignalP"/>
    </source>
</evidence>
<feature type="signal peptide" evidence="9">
    <location>
        <begin position="1"/>
        <end position="19"/>
    </location>
</feature>
<feature type="chain" id="PRO_5043025492" description="Chloride channel CLIC-like protein 1" evidence="9">
    <location>
        <begin position="20"/>
        <end position="462"/>
    </location>
</feature>
<dbReference type="GO" id="GO:0016020">
    <property type="term" value="C:membrane"/>
    <property type="evidence" value="ECO:0007669"/>
    <property type="project" value="UniProtKB-SubCell"/>
</dbReference>
<name>A0AAN4Z152_9BILA</name>
<dbReference type="EMBL" id="BTRK01000001">
    <property type="protein sequence ID" value="GMR32108.1"/>
    <property type="molecule type" value="Genomic_DNA"/>
</dbReference>
<comment type="subcellular location">
    <subcellularLocation>
        <location evidence="1">Membrane</location>
        <topology evidence="1">Multi-pass membrane protein</topology>
    </subcellularLocation>
</comment>
<comment type="caution">
    <text evidence="10">The sequence shown here is derived from an EMBL/GenBank/DDBJ whole genome shotgun (WGS) entry which is preliminary data.</text>
</comment>
<feature type="transmembrane region" description="Helical" evidence="8">
    <location>
        <begin position="194"/>
        <end position="213"/>
    </location>
</feature>
<keyword evidence="11" id="KW-1185">Reference proteome</keyword>
<evidence type="ECO:0000256" key="3">
    <source>
        <dbReference type="ARBA" id="ARBA00015571"/>
    </source>
</evidence>
<evidence type="ECO:0000256" key="2">
    <source>
        <dbReference type="ARBA" id="ARBA00005944"/>
    </source>
</evidence>
<feature type="region of interest" description="Disordered" evidence="7">
    <location>
        <begin position="367"/>
        <end position="462"/>
    </location>
</feature>
<proteinExistence type="inferred from homology"/>
<feature type="compositionally biased region" description="Basic and acidic residues" evidence="7">
    <location>
        <begin position="393"/>
        <end position="407"/>
    </location>
</feature>
<feature type="transmembrane region" description="Helical" evidence="8">
    <location>
        <begin position="167"/>
        <end position="187"/>
    </location>
</feature>
<dbReference type="PANTHER" id="PTHR34093">
    <property type="entry name" value="CHLORIDE CHANNEL CLIC-LIKE PROTEIN 1"/>
    <property type="match status" value="1"/>
</dbReference>
<evidence type="ECO:0000256" key="6">
    <source>
        <dbReference type="ARBA" id="ARBA00023136"/>
    </source>
</evidence>
<keyword evidence="5 8" id="KW-1133">Transmembrane helix</keyword>
<organism evidence="10 11">
    <name type="scientific">Pristionchus mayeri</name>
    <dbReference type="NCBI Taxonomy" id="1317129"/>
    <lineage>
        <taxon>Eukaryota</taxon>
        <taxon>Metazoa</taxon>
        <taxon>Ecdysozoa</taxon>
        <taxon>Nematoda</taxon>
        <taxon>Chromadorea</taxon>
        <taxon>Rhabditida</taxon>
        <taxon>Rhabditina</taxon>
        <taxon>Diplogasteromorpha</taxon>
        <taxon>Diplogasteroidea</taxon>
        <taxon>Neodiplogasteridae</taxon>
        <taxon>Pristionchus</taxon>
    </lineage>
</organism>
<dbReference type="GO" id="GO:0005254">
    <property type="term" value="F:chloride channel activity"/>
    <property type="evidence" value="ECO:0007669"/>
    <property type="project" value="TreeGrafter"/>
</dbReference>
<feature type="compositionally biased region" description="Polar residues" evidence="7">
    <location>
        <begin position="54"/>
        <end position="71"/>
    </location>
</feature>
<evidence type="ECO:0000256" key="5">
    <source>
        <dbReference type="ARBA" id="ARBA00022989"/>
    </source>
</evidence>
<comment type="similarity">
    <text evidence="2">Belongs to the chloride channel MCLC family.</text>
</comment>
<feature type="compositionally biased region" description="Basic and acidic residues" evidence="7">
    <location>
        <begin position="443"/>
        <end position="453"/>
    </location>
</feature>
<keyword evidence="6 8" id="KW-0472">Membrane</keyword>
<evidence type="ECO:0000313" key="10">
    <source>
        <dbReference type="EMBL" id="GMR32108.1"/>
    </source>
</evidence>
<keyword evidence="9" id="KW-0732">Signal</keyword>
<gene>
    <name evidence="10" type="ORF">PMAYCL1PPCAC_02303</name>
</gene>
<dbReference type="InterPro" id="IPR009231">
    <property type="entry name" value="Chloride_chnl_CLIC-like"/>
</dbReference>
<evidence type="ECO:0000313" key="11">
    <source>
        <dbReference type="Proteomes" id="UP001328107"/>
    </source>
</evidence>
<feature type="non-terminal residue" evidence="10">
    <location>
        <position position="1"/>
    </location>
</feature>
<dbReference type="GO" id="GO:0005783">
    <property type="term" value="C:endoplasmic reticulum"/>
    <property type="evidence" value="ECO:0007669"/>
    <property type="project" value="TreeGrafter"/>
</dbReference>
<reference evidence="11" key="1">
    <citation type="submission" date="2022-10" db="EMBL/GenBank/DDBJ databases">
        <title>Genome assembly of Pristionchus species.</title>
        <authorList>
            <person name="Yoshida K."/>
            <person name="Sommer R.J."/>
        </authorList>
    </citation>
    <scope>NUCLEOTIDE SEQUENCE [LARGE SCALE GENOMIC DNA]</scope>
    <source>
        <strain evidence="11">RS5460</strain>
    </source>
</reference>